<proteinExistence type="inferred from homology"/>
<dbReference type="EMBL" id="CP000478">
    <property type="protein sequence ID" value="ABK18078.1"/>
    <property type="molecule type" value="Genomic_DNA"/>
</dbReference>
<accession>A0LKX6</accession>
<evidence type="ECO:0000256" key="1">
    <source>
        <dbReference type="ARBA" id="ARBA00004651"/>
    </source>
</evidence>
<evidence type="ECO:0000313" key="9">
    <source>
        <dbReference type="Proteomes" id="UP000001784"/>
    </source>
</evidence>
<feature type="transmembrane region" description="Helical" evidence="6">
    <location>
        <begin position="38"/>
        <end position="56"/>
    </location>
</feature>
<evidence type="ECO:0000256" key="2">
    <source>
        <dbReference type="ARBA" id="ARBA00022475"/>
    </source>
</evidence>
<evidence type="ECO:0000256" key="3">
    <source>
        <dbReference type="ARBA" id="ARBA00022692"/>
    </source>
</evidence>
<dbReference type="InParanoid" id="A0LKX6"/>
<feature type="transmembrane region" description="Helical" evidence="6">
    <location>
        <begin position="153"/>
        <end position="174"/>
    </location>
</feature>
<dbReference type="RefSeq" id="WP_011699246.1">
    <property type="nucleotide sequence ID" value="NC_008554.1"/>
</dbReference>
<organism evidence="8 9">
    <name type="scientific">Syntrophobacter fumaroxidans (strain DSM 10017 / MPOB)</name>
    <dbReference type="NCBI Taxonomy" id="335543"/>
    <lineage>
        <taxon>Bacteria</taxon>
        <taxon>Pseudomonadati</taxon>
        <taxon>Thermodesulfobacteriota</taxon>
        <taxon>Syntrophobacteria</taxon>
        <taxon>Syntrophobacterales</taxon>
        <taxon>Syntrophobacteraceae</taxon>
        <taxon>Syntrophobacter</taxon>
    </lineage>
</organism>
<evidence type="ECO:0000259" key="7">
    <source>
        <dbReference type="Pfam" id="PF09335"/>
    </source>
</evidence>
<evidence type="ECO:0000256" key="6">
    <source>
        <dbReference type="RuleBase" id="RU366058"/>
    </source>
</evidence>
<dbReference type="InterPro" id="IPR032816">
    <property type="entry name" value="VTT_dom"/>
</dbReference>
<reference evidence="8 9" key="1">
    <citation type="submission" date="2006-10" db="EMBL/GenBank/DDBJ databases">
        <title>Complete sequence of Syntrophobacter fumaroxidans MPOB.</title>
        <authorList>
            <consortium name="US DOE Joint Genome Institute"/>
            <person name="Copeland A."/>
            <person name="Lucas S."/>
            <person name="Lapidus A."/>
            <person name="Barry K."/>
            <person name="Detter J.C."/>
            <person name="Glavina del Rio T."/>
            <person name="Hammon N."/>
            <person name="Israni S."/>
            <person name="Pitluck S."/>
            <person name="Goltsman E.G."/>
            <person name="Martinez M."/>
            <person name="Schmutz J."/>
            <person name="Larimer F."/>
            <person name="Land M."/>
            <person name="Hauser L."/>
            <person name="Kyrpides N."/>
            <person name="Kim E."/>
            <person name="Boone D.R."/>
            <person name="Brockman F."/>
            <person name="Culley D."/>
            <person name="Ferry J."/>
            <person name="Gunsalus R."/>
            <person name="McInerney M.J."/>
            <person name="Morrison M."/>
            <person name="Plugge C."/>
            <person name="Rohlin L."/>
            <person name="Scholten J."/>
            <person name="Sieber J."/>
            <person name="Stams A.J.M."/>
            <person name="Worm P."/>
            <person name="Henstra A.M."/>
            <person name="Richardson P."/>
        </authorList>
    </citation>
    <scope>NUCLEOTIDE SEQUENCE [LARGE SCALE GENOMIC DNA]</scope>
    <source>
        <strain evidence="9">DSM 10017 / MPOB</strain>
    </source>
</reference>
<comment type="similarity">
    <text evidence="6">Belongs to the TVP38/TMEM64 family.</text>
</comment>
<keyword evidence="5 6" id="KW-0472">Membrane</keyword>
<keyword evidence="2 6" id="KW-1003">Cell membrane</keyword>
<feature type="domain" description="VTT" evidence="7">
    <location>
        <begin position="56"/>
        <end position="172"/>
    </location>
</feature>
<evidence type="ECO:0000313" key="8">
    <source>
        <dbReference type="EMBL" id="ABK18078.1"/>
    </source>
</evidence>
<gene>
    <name evidence="8" type="ordered locus">Sfum_2397</name>
</gene>
<comment type="subcellular location">
    <subcellularLocation>
        <location evidence="1 6">Cell membrane</location>
        <topology evidence="1 6">Multi-pass membrane protein</topology>
    </subcellularLocation>
</comment>
<sequence length="238" mass="25893">MLLLIVGGLSVLFCRTDLFKFFVSRQSMASFLDSLGSWGFLGFISLQALQVVVAPIPGEVTGLLGGYLYGPLVGIVLSTVGLTVGSFTAFALSRALGRPFAEKFVPRPAINRFDYLLKHRGLFLVFLLFLIPGIPKDYLCYILGLGQITTTEFLFVGTIGRFFGTILLSLGGNFLRLEQYSRFSILVAAALLAILAAMLCKDKLERLFALLHAKAMHAKAIQAKAMQAKAPQVHGANK</sequence>
<dbReference type="OrthoDB" id="9812980at2"/>
<name>A0LKX6_SYNFM</name>
<dbReference type="AlphaFoldDB" id="A0LKX6"/>
<keyword evidence="4 6" id="KW-1133">Transmembrane helix</keyword>
<dbReference type="InterPro" id="IPR015414">
    <property type="entry name" value="TMEM64"/>
</dbReference>
<evidence type="ECO:0000256" key="4">
    <source>
        <dbReference type="ARBA" id="ARBA00022989"/>
    </source>
</evidence>
<dbReference type="Proteomes" id="UP000001784">
    <property type="component" value="Chromosome"/>
</dbReference>
<feature type="transmembrane region" description="Helical" evidence="6">
    <location>
        <begin position="121"/>
        <end position="141"/>
    </location>
</feature>
<dbReference type="HOGENOM" id="CLU_038944_5_1_7"/>
<feature type="transmembrane region" description="Helical" evidence="6">
    <location>
        <begin position="180"/>
        <end position="200"/>
    </location>
</feature>
<dbReference type="GO" id="GO:0005886">
    <property type="term" value="C:plasma membrane"/>
    <property type="evidence" value="ECO:0007669"/>
    <property type="project" value="UniProtKB-SubCell"/>
</dbReference>
<dbReference type="eggNOG" id="COG0398">
    <property type="taxonomic scope" value="Bacteria"/>
</dbReference>
<keyword evidence="3 6" id="KW-0812">Transmembrane</keyword>
<dbReference type="PANTHER" id="PTHR12677:SF59">
    <property type="entry name" value="GOLGI APPARATUS MEMBRANE PROTEIN TVP38-RELATED"/>
    <property type="match status" value="1"/>
</dbReference>
<evidence type="ECO:0000256" key="5">
    <source>
        <dbReference type="ARBA" id="ARBA00023136"/>
    </source>
</evidence>
<feature type="transmembrane region" description="Helical" evidence="6">
    <location>
        <begin position="68"/>
        <end position="92"/>
    </location>
</feature>
<protein>
    <recommendedName>
        <fullName evidence="6">TVP38/TMEM64 family membrane protein</fullName>
    </recommendedName>
</protein>
<dbReference type="Pfam" id="PF09335">
    <property type="entry name" value="VTT_dom"/>
    <property type="match status" value="1"/>
</dbReference>
<keyword evidence="9" id="KW-1185">Reference proteome</keyword>
<dbReference type="KEGG" id="sfu:Sfum_2397"/>
<dbReference type="PANTHER" id="PTHR12677">
    <property type="entry name" value="GOLGI APPARATUS MEMBRANE PROTEIN TVP38-RELATED"/>
    <property type="match status" value="1"/>
</dbReference>